<dbReference type="InterPro" id="IPR011990">
    <property type="entry name" value="TPR-like_helical_dom_sf"/>
</dbReference>
<feature type="repeat" description="TPR" evidence="1">
    <location>
        <begin position="106"/>
        <end position="139"/>
    </location>
</feature>
<proteinExistence type="predicted"/>
<dbReference type="SMART" id="SM00028">
    <property type="entry name" value="TPR"/>
    <property type="match status" value="2"/>
</dbReference>
<evidence type="ECO:0000313" key="5">
    <source>
        <dbReference type="Proteomes" id="UP000824161"/>
    </source>
</evidence>
<keyword evidence="3" id="KW-0732">Signal</keyword>
<sequence>MKTKHPFFPIAGALLVLFLSAAFPAQGQNRQDIAKKDLLKQGNRMYKRAEYDRTDSLYAQAVALDTTYATGWYNLGNSLYLGGDVAQAQAAWMKSLFNTPQDDQRAPVLYNLGGVEMDKKNYAEAIKLYKDALRRDPSDEQARYNLALAQQLLKDQQQNQPQNNQNQDNNQNQNNDNNQNDQNQNNDNNNNDPNQNDQNQNNQGGGGSSGQQAPQRLSPSDEQMLRAIDRQEQNTQDKLKGDKTEGAVIHTTKDW</sequence>
<gene>
    <name evidence="4" type="ORF">IAC44_04310</name>
</gene>
<dbReference type="InterPro" id="IPR019734">
    <property type="entry name" value="TPR_rpt"/>
</dbReference>
<feature type="signal peptide" evidence="3">
    <location>
        <begin position="1"/>
        <end position="27"/>
    </location>
</feature>
<keyword evidence="1" id="KW-0802">TPR repeat</keyword>
<evidence type="ECO:0000256" key="2">
    <source>
        <dbReference type="SAM" id="MobiDB-lite"/>
    </source>
</evidence>
<dbReference type="Gene3D" id="1.25.40.10">
    <property type="entry name" value="Tetratricopeptide repeat domain"/>
    <property type="match status" value="2"/>
</dbReference>
<reference evidence="4" key="2">
    <citation type="journal article" date="2021" name="PeerJ">
        <title>Extensive microbial diversity within the chicken gut microbiome revealed by metagenomics and culture.</title>
        <authorList>
            <person name="Gilroy R."/>
            <person name="Ravi A."/>
            <person name="Getino M."/>
            <person name="Pursley I."/>
            <person name="Horton D.L."/>
            <person name="Alikhan N.F."/>
            <person name="Baker D."/>
            <person name="Gharbi K."/>
            <person name="Hall N."/>
            <person name="Watson M."/>
            <person name="Adriaenssens E.M."/>
            <person name="Foster-Nyarko E."/>
            <person name="Jarju S."/>
            <person name="Secka A."/>
            <person name="Antonio M."/>
            <person name="Oren A."/>
            <person name="Chaudhuri R.R."/>
            <person name="La Ragione R."/>
            <person name="Hildebrand F."/>
            <person name="Pallen M.J."/>
        </authorList>
    </citation>
    <scope>NUCLEOTIDE SEQUENCE</scope>
    <source>
        <strain evidence="4">1383</strain>
    </source>
</reference>
<evidence type="ECO:0000256" key="3">
    <source>
        <dbReference type="SAM" id="SignalP"/>
    </source>
</evidence>
<organism evidence="4 5">
    <name type="scientific">Candidatus Merdimorpha stercoravium</name>
    <dbReference type="NCBI Taxonomy" id="2840863"/>
    <lineage>
        <taxon>Bacteria</taxon>
        <taxon>Pseudomonadati</taxon>
        <taxon>Bacteroidota</taxon>
        <taxon>Flavobacteriia</taxon>
        <taxon>Flavobacteriales</taxon>
        <taxon>Candidatus Merdimorpha</taxon>
    </lineage>
</organism>
<dbReference type="SUPFAM" id="SSF48452">
    <property type="entry name" value="TPR-like"/>
    <property type="match status" value="1"/>
</dbReference>
<dbReference type="EMBL" id="DVLY01000101">
    <property type="protein sequence ID" value="HIT98044.1"/>
    <property type="molecule type" value="Genomic_DNA"/>
</dbReference>
<protein>
    <submittedName>
        <fullName evidence="4">Tetratricopeptide repeat protein</fullName>
    </submittedName>
</protein>
<accession>A0A9D1KU49</accession>
<feature type="chain" id="PRO_5038832956" evidence="3">
    <location>
        <begin position="28"/>
        <end position="255"/>
    </location>
</feature>
<feature type="compositionally biased region" description="Basic and acidic residues" evidence="2">
    <location>
        <begin position="223"/>
        <end position="255"/>
    </location>
</feature>
<dbReference type="AlphaFoldDB" id="A0A9D1KU49"/>
<evidence type="ECO:0000313" key="4">
    <source>
        <dbReference type="EMBL" id="HIT98044.1"/>
    </source>
</evidence>
<reference evidence="4" key="1">
    <citation type="submission" date="2020-10" db="EMBL/GenBank/DDBJ databases">
        <authorList>
            <person name="Gilroy R."/>
        </authorList>
    </citation>
    <scope>NUCLEOTIDE SEQUENCE</scope>
    <source>
        <strain evidence="4">1383</strain>
    </source>
</reference>
<dbReference type="Proteomes" id="UP000824161">
    <property type="component" value="Unassembled WGS sequence"/>
</dbReference>
<feature type="compositionally biased region" description="Low complexity" evidence="2">
    <location>
        <begin position="155"/>
        <end position="202"/>
    </location>
</feature>
<evidence type="ECO:0000256" key="1">
    <source>
        <dbReference type="PROSITE-ProRule" id="PRU00339"/>
    </source>
</evidence>
<dbReference type="PROSITE" id="PS50293">
    <property type="entry name" value="TPR_REGION"/>
    <property type="match status" value="1"/>
</dbReference>
<dbReference type="PROSITE" id="PS50005">
    <property type="entry name" value="TPR"/>
    <property type="match status" value="1"/>
</dbReference>
<comment type="caution">
    <text evidence="4">The sequence shown here is derived from an EMBL/GenBank/DDBJ whole genome shotgun (WGS) entry which is preliminary data.</text>
</comment>
<dbReference type="Pfam" id="PF13414">
    <property type="entry name" value="TPR_11"/>
    <property type="match status" value="1"/>
</dbReference>
<name>A0A9D1KU49_9FLAO</name>
<feature type="region of interest" description="Disordered" evidence="2">
    <location>
        <begin position="155"/>
        <end position="255"/>
    </location>
</feature>